<comment type="caution">
    <text evidence="1">The sequence shown here is derived from an EMBL/GenBank/DDBJ whole genome shotgun (WGS) entry which is preliminary data.</text>
</comment>
<gene>
    <name evidence="1" type="ORF">RND71_043164</name>
</gene>
<evidence type="ECO:0000313" key="1">
    <source>
        <dbReference type="EMBL" id="KAK4338677.1"/>
    </source>
</evidence>
<evidence type="ECO:0000313" key="2">
    <source>
        <dbReference type="Proteomes" id="UP001291623"/>
    </source>
</evidence>
<reference evidence="1" key="1">
    <citation type="submission" date="2023-12" db="EMBL/GenBank/DDBJ databases">
        <title>Genome assembly of Anisodus tanguticus.</title>
        <authorList>
            <person name="Wang Y.-J."/>
        </authorList>
    </citation>
    <scope>NUCLEOTIDE SEQUENCE</scope>
    <source>
        <strain evidence="1">KB-2021</strain>
        <tissue evidence="1">Leaf</tissue>
    </source>
</reference>
<sequence length="86" mass="9423">MSVVPNMGLNLVRFAQILDKIVEVSSDRANLLEDEMTSRKTAGLVDLQNEDGIRSSAPCNNEEKGSAFLVQENRRAEAQGTEAESK</sequence>
<accession>A0AAE1UPW5</accession>
<protein>
    <submittedName>
        <fullName evidence="1">Uncharacterized protein</fullName>
    </submittedName>
</protein>
<name>A0AAE1UPW5_9SOLA</name>
<dbReference type="EMBL" id="JAVYJV010000024">
    <property type="protein sequence ID" value="KAK4338677.1"/>
    <property type="molecule type" value="Genomic_DNA"/>
</dbReference>
<keyword evidence="2" id="KW-1185">Reference proteome</keyword>
<dbReference type="AlphaFoldDB" id="A0AAE1UPW5"/>
<proteinExistence type="predicted"/>
<organism evidence="1 2">
    <name type="scientific">Anisodus tanguticus</name>
    <dbReference type="NCBI Taxonomy" id="243964"/>
    <lineage>
        <taxon>Eukaryota</taxon>
        <taxon>Viridiplantae</taxon>
        <taxon>Streptophyta</taxon>
        <taxon>Embryophyta</taxon>
        <taxon>Tracheophyta</taxon>
        <taxon>Spermatophyta</taxon>
        <taxon>Magnoliopsida</taxon>
        <taxon>eudicotyledons</taxon>
        <taxon>Gunneridae</taxon>
        <taxon>Pentapetalae</taxon>
        <taxon>asterids</taxon>
        <taxon>lamiids</taxon>
        <taxon>Solanales</taxon>
        <taxon>Solanaceae</taxon>
        <taxon>Solanoideae</taxon>
        <taxon>Hyoscyameae</taxon>
        <taxon>Anisodus</taxon>
    </lineage>
</organism>
<dbReference type="Proteomes" id="UP001291623">
    <property type="component" value="Unassembled WGS sequence"/>
</dbReference>